<evidence type="ECO:0000256" key="1">
    <source>
        <dbReference type="SAM" id="MobiDB-lite"/>
    </source>
</evidence>
<organism evidence="2">
    <name type="scientific">mine drainage metagenome</name>
    <dbReference type="NCBI Taxonomy" id="410659"/>
    <lineage>
        <taxon>unclassified sequences</taxon>
        <taxon>metagenomes</taxon>
        <taxon>ecological metagenomes</taxon>
    </lineage>
</organism>
<feature type="region of interest" description="Disordered" evidence="1">
    <location>
        <begin position="131"/>
        <end position="158"/>
    </location>
</feature>
<dbReference type="EMBL" id="CABR01000136">
    <property type="protein sequence ID" value="CBI11340.1"/>
    <property type="molecule type" value="Genomic_DNA"/>
</dbReference>
<gene>
    <name evidence="2" type="ORF">CARN7_2162</name>
</gene>
<proteinExistence type="predicted"/>
<sequence>MIFWYRFMGESFSGVKMTFLLPSRAPVAASQKPARLWHNPPHFLRYRIRRSLAPFSPDTRHQKVDGTIELDWLTGIWSAHVTVFKNAGENIDGCHLISFPSAMIFKTSHKSSAAREIRLYASLAESQSSLSETSMITKRSKPSPHFSRSFSVALGSHR</sequence>
<evidence type="ECO:0000313" key="2">
    <source>
        <dbReference type="EMBL" id="CBI11340.1"/>
    </source>
</evidence>
<accession>E6QVR7</accession>
<comment type="caution">
    <text evidence="2">The sequence shown here is derived from an EMBL/GenBank/DDBJ whole genome shotgun (WGS) entry which is preliminary data.</text>
</comment>
<reference evidence="2" key="1">
    <citation type="submission" date="2009-10" db="EMBL/GenBank/DDBJ databases">
        <title>Diversity of trophic interactions inside an arsenic-rich microbial ecosystem.</title>
        <authorList>
            <person name="Bertin P.N."/>
            <person name="Heinrich-Salmeron A."/>
            <person name="Pelletier E."/>
            <person name="Goulhen-Chollet F."/>
            <person name="Arsene-Ploetze F."/>
            <person name="Gallien S."/>
            <person name="Calteau A."/>
            <person name="Vallenet D."/>
            <person name="Casiot C."/>
            <person name="Chane-Woon-Ming B."/>
            <person name="Giloteaux L."/>
            <person name="Barakat M."/>
            <person name="Bonnefoy V."/>
            <person name="Bruneel O."/>
            <person name="Chandler M."/>
            <person name="Cleiss J."/>
            <person name="Duran R."/>
            <person name="Elbaz-Poulichet F."/>
            <person name="Fonknechten N."/>
            <person name="Lauga B."/>
            <person name="Mornico D."/>
            <person name="Ortet P."/>
            <person name="Schaeffer C."/>
            <person name="Siguier P."/>
            <person name="Alexander Thil Smith A."/>
            <person name="Van Dorsselaer A."/>
            <person name="Weissenbach J."/>
            <person name="Medigue C."/>
            <person name="Le Paslier D."/>
        </authorList>
    </citation>
    <scope>NUCLEOTIDE SEQUENCE</scope>
</reference>
<protein>
    <submittedName>
        <fullName evidence="2">Uncharacterized protein</fullName>
    </submittedName>
</protein>
<name>E6QVR7_9ZZZZ</name>
<dbReference type="AlphaFoldDB" id="E6QVR7"/>